<protein>
    <submittedName>
        <fullName evidence="2">NADPH:quinone oxidoreductase</fullName>
    </submittedName>
</protein>
<dbReference type="InterPro" id="IPR011032">
    <property type="entry name" value="GroES-like_sf"/>
</dbReference>
<sequence>MDRYEFVSMKALVCEQFGLPENLSMKTLPLPVPNGQQVLIEVHACGVNFPDALIIQNKYQFKPQLPFAPGGEVAGRVVEVGSEVKHLSQGDLVFALTGWGGMAEYVVAESHKCMPVPEGMDMITAATTMYNFGTSLYALKQRAQLKKGEKLLVLGASGGVGLAAVQIGKQMGAHVVAAASSEEKLEICLQAGADETLNYSEQNLKEKAKAMTNGDGFDVIYDPVGDQYAEPAVRSLAWGGRYLVVGFAAGAPSAIRMNLPLLKGASIVGVFWGAFAQKQPKESKRNFEQILQWIQEGKVKQHIHKEYPLERGAQAIRDLMDRKVIGKNVVIID</sequence>
<dbReference type="InterPro" id="IPR020843">
    <property type="entry name" value="ER"/>
</dbReference>
<dbReference type="PROSITE" id="PS01162">
    <property type="entry name" value="QOR_ZETA_CRYSTAL"/>
    <property type="match status" value="1"/>
</dbReference>
<accession>A0ABQ3I887</accession>
<feature type="domain" description="Enoyl reductase (ER)" evidence="1">
    <location>
        <begin position="18"/>
        <end position="330"/>
    </location>
</feature>
<keyword evidence="3" id="KW-1185">Reference proteome</keyword>
<dbReference type="Proteomes" id="UP000658258">
    <property type="component" value="Unassembled WGS sequence"/>
</dbReference>
<dbReference type="Gene3D" id="3.40.50.720">
    <property type="entry name" value="NAD(P)-binding Rossmann-like Domain"/>
    <property type="match status" value="1"/>
</dbReference>
<dbReference type="PANTHER" id="PTHR43677:SF4">
    <property type="entry name" value="QUINONE OXIDOREDUCTASE-LIKE PROTEIN 2"/>
    <property type="match status" value="1"/>
</dbReference>
<dbReference type="InterPro" id="IPR036291">
    <property type="entry name" value="NAD(P)-bd_dom_sf"/>
</dbReference>
<dbReference type="CDD" id="cd08241">
    <property type="entry name" value="QOR1"/>
    <property type="match status" value="1"/>
</dbReference>
<name>A0ABQ3I887_9BACT</name>
<dbReference type="SUPFAM" id="SSF51735">
    <property type="entry name" value="NAD(P)-binding Rossmann-fold domains"/>
    <property type="match status" value="1"/>
</dbReference>
<dbReference type="PANTHER" id="PTHR43677">
    <property type="entry name" value="SHORT-CHAIN DEHYDROGENASE/REDUCTASE"/>
    <property type="match status" value="1"/>
</dbReference>
<evidence type="ECO:0000313" key="3">
    <source>
        <dbReference type="Proteomes" id="UP000658258"/>
    </source>
</evidence>
<dbReference type="InterPro" id="IPR002364">
    <property type="entry name" value="Quin_OxRdtase/zeta-crystal_CS"/>
</dbReference>
<dbReference type="InterPro" id="IPR051397">
    <property type="entry name" value="Zn-ADH-like_protein"/>
</dbReference>
<evidence type="ECO:0000313" key="2">
    <source>
        <dbReference type="EMBL" id="GHE72777.1"/>
    </source>
</evidence>
<evidence type="ECO:0000259" key="1">
    <source>
        <dbReference type="SMART" id="SM00829"/>
    </source>
</evidence>
<comment type="caution">
    <text evidence="2">The sequence shown here is derived from an EMBL/GenBank/DDBJ whole genome shotgun (WGS) entry which is preliminary data.</text>
</comment>
<dbReference type="EMBL" id="BNAG01000004">
    <property type="protein sequence ID" value="GHE72777.1"/>
    <property type="molecule type" value="Genomic_DNA"/>
</dbReference>
<dbReference type="SMART" id="SM00829">
    <property type="entry name" value="PKS_ER"/>
    <property type="match status" value="1"/>
</dbReference>
<dbReference type="InterPro" id="IPR013149">
    <property type="entry name" value="ADH-like_C"/>
</dbReference>
<dbReference type="SUPFAM" id="SSF50129">
    <property type="entry name" value="GroES-like"/>
    <property type="match status" value="1"/>
</dbReference>
<reference evidence="3" key="1">
    <citation type="journal article" date="2019" name="Int. J. Syst. Evol. Microbiol.">
        <title>The Global Catalogue of Microorganisms (GCM) 10K type strain sequencing project: providing services to taxonomists for standard genome sequencing and annotation.</title>
        <authorList>
            <consortium name="The Broad Institute Genomics Platform"/>
            <consortium name="The Broad Institute Genome Sequencing Center for Infectious Disease"/>
            <person name="Wu L."/>
            <person name="Ma J."/>
        </authorList>
    </citation>
    <scope>NUCLEOTIDE SEQUENCE [LARGE SCALE GENOMIC DNA]</scope>
    <source>
        <strain evidence="3">CGMCC 1.15111</strain>
    </source>
</reference>
<dbReference type="InterPro" id="IPR013154">
    <property type="entry name" value="ADH-like_N"/>
</dbReference>
<dbReference type="Pfam" id="PF00107">
    <property type="entry name" value="ADH_zinc_N"/>
    <property type="match status" value="1"/>
</dbReference>
<proteinExistence type="predicted"/>
<gene>
    <name evidence="2" type="ORF">GCM10011340_31520</name>
</gene>
<dbReference type="Pfam" id="PF08240">
    <property type="entry name" value="ADH_N"/>
    <property type="match status" value="1"/>
</dbReference>
<dbReference type="Gene3D" id="3.90.180.10">
    <property type="entry name" value="Medium-chain alcohol dehydrogenases, catalytic domain"/>
    <property type="match status" value="1"/>
</dbReference>
<organism evidence="2 3">
    <name type="scientific">Roseivirga thermotolerans</name>
    <dbReference type="NCBI Taxonomy" id="1758176"/>
    <lineage>
        <taxon>Bacteria</taxon>
        <taxon>Pseudomonadati</taxon>
        <taxon>Bacteroidota</taxon>
        <taxon>Cytophagia</taxon>
        <taxon>Cytophagales</taxon>
        <taxon>Roseivirgaceae</taxon>
        <taxon>Roseivirga</taxon>
    </lineage>
</organism>